<protein>
    <submittedName>
        <fullName evidence="1">Uncharacterized protein</fullName>
    </submittedName>
</protein>
<evidence type="ECO:0000313" key="2">
    <source>
        <dbReference type="Proteomes" id="UP001558613"/>
    </source>
</evidence>
<dbReference type="Proteomes" id="UP001558613">
    <property type="component" value="Unassembled WGS sequence"/>
</dbReference>
<gene>
    <name evidence="1" type="ORF">QQF64_002484</name>
</gene>
<organism evidence="1 2">
    <name type="scientific">Cirrhinus molitorella</name>
    <name type="common">mud carp</name>
    <dbReference type="NCBI Taxonomy" id="172907"/>
    <lineage>
        <taxon>Eukaryota</taxon>
        <taxon>Metazoa</taxon>
        <taxon>Chordata</taxon>
        <taxon>Craniata</taxon>
        <taxon>Vertebrata</taxon>
        <taxon>Euteleostomi</taxon>
        <taxon>Actinopterygii</taxon>
        <taxon>Neopterygii</taxon>
        <taxon>Teleostei</taxon>
        <taxon>Ostariophysi</taxon>
        <taxon>Cypriniformes</taxon>
        <taxon>Cyprinidae</taxon>
        <taxon>Labeoninae</taxon>
        <taxon>Labeonini</taxon>
        <taxon>Cirrhinus</taxon>
    </lineage>
</organism>
<evidence type="ECO:0000313" key="1">
    <source>
        <dbReference type="EMBL" id="KAL1266809.1"/>
    </source>
</evidence>
<proteinExistence type="predicted"/>
<reference evidence="1 2" key="1">
    <citation type="submission" date="2023-09" db="EMBL/GenBank/DDBJ databases">
        <authorList>
            <person name="Wang M."/>
        </authorList>
    </citation>
    <scope>NUCLEOTIDE SEQUENCE [LARGE SCALE GENOMIC DNA]</scope>
    <source>
        <strain evidence="1">GT-2023</strain>
        <tissue evidence="1">Liver</tissue>
    </source>
</reference>
<dbReference type="EMBL" id="JAYMGO010000010">
    <property type="protein sequence ID" value="KAL1266809.1"/>
    <property type="molecule type" value="Genomic_DNA"/>
</dbReference>
<comment type="caution">
    <text evidence="1">The sequence shown here is derived from an EMBL/GenBank/DDBJ whole genome shotgun (WGS) entry which is preliminary data.</text>
</comment>
<name>A0ABR3MQC1_9TELE</name>
<accession>A0ABR3MQC1</accession>
<sequence>MHWFVTQQEGKFFSGQADQKKPLLVVWVYILLSSQHCVALKLPASDETLFTVLSFSSLILLKVRGMDYLLIQKDATPCHVPEGSVFQLHTHTLCAWFVSAGYYIWCLQTHKRQVMHVKSWRSLILERSIYSSCKSGVMVVL</sequence>
<keyword evidence="2" id="KW-1185">Reference proteome</keyword>